<keyword evidence="9" id="KW-1185">Reference proteome</keyword>
<evidence type="ECO:0000256" key="1">
    <source>
        <dbReference type="ARBA" id="ARBA00005709"/>
    </source>
</evidence>
<dbReference type="PRINTS" id="PR00207">
    <property type="entry name" value="FLAGELLIN"/>
</dbReference>
<evidence type="ECO:0000259" key="7">
    <source>
        <dbReference type="Pfam" id="PF00700"/>
    </source>
</evidence>
<evidence type="ECO:0000256" key="2">
    <source>
        <dbReference type="ARBA" id="ARBA00020110"/>
    </source>
</evidence>
<evidence type="ECO:0000256" key="5">
    <source>
        <dbReference type="SAM" id="Coils"/>
    </source>
</evidence>
<dbReference type="InterPro" id="IPR001492">
    <property type="entry name" value="Flagellin"/>
</dbReference>
<feature type="coiled-coil region" evidence="5">
    <location>
        <begin position="73"/>
        <end position="127"/>
    </location>
</feature>
<evidence type="ECO:0000313" key="8">
    <source>
        <dbReference type="EMBL" id="GAA0736581.1"/>
    </source>
</evidence>
<dbReference type="Pfam" id="PF00700">
    <property type="entry name" value="Flagellin_C"/>
    <property type="match status" value="1"/>
</dbReference>
<dbReference type="Proteomes" id="UP001501510">
    <property type="component" value="Unassembled WGS sequence"/>
</dbReference>
<dbReference type="InterPro" id="IPR046358">
    <property type="entry name" value="Flagellin_C"/>
</dbReference>
<sequence length="548" mass="61850">MRINLNTNAITTHTNMMKSILQSNKSTQKLSSGLRINSASDDCAGLSISEKMRGQIRGLKQAKNNVQNGISLLQTAEGALKETESLIQRMRQLAVQASNDINSKEDREHIQNELNQLTSEVNKISNHTEFNNQKLFKGSTVKNKITIIKRENKPDFTTAKTTIQGLNLEYTTPGSLGNCVKLEFIKPKYYNQYLDIRNSFVKAKISNKNTIESLPYYNIKIILSTNKSGNITSTIEDVKNELNKNYDATNLFKKITCSASSLSNIAKPQKATPLEGGSDLNTEEMLFKINKNFQNGDVLILDGKRYIAIRNTKNNKLLKENEFNIGKNKDITALNLFNTIKRNDNYTSIDFDLSKVEKNNLKLVRMIGIYQDSPFDIKFESNKLNLKLQTGANKNQSFNIELCDMGANSLGISNLSIKDTNSIKFTQTHTKNLNKRIINNTNRKIKEYALDVSSHEKCTAAIEDLDKAIEKVSSFRAKLGAYQNRLEHTINNLSTSSENLISSESRIRDTDMAKEMMNLSKNNILVQATQAMLYQSNQKPQGILQLLR</sequence>
<dbReference type="PANTHER" id="PTHR42792:SF2">
    <property type="entry name" value="FLAGELLIN"/>
    <property type="match status" value="1"/>
</dbReference>
<feature type="domain" description="Flagellin N-terminal" evidence="6">
    <location>
        <begin position="3"/>
        <end position="139"/>
    </location>
</feature>
<proteinExistence type="inferred from homology"/>
<reference evidence="8 9" key="1">
    <citation type="journal article" date="2019" name="Int. J. Syst. Evol. Microbiol.">
        <title>The Global Catalogue of Microorganisms (GCM) 10K type strain sequencing project: providing services to taxonomists for standard genome sequencing and annotation.</title>
        <authorList>
            <consortium name="The Broad Institute Genomics Platform"/>
            <consortium name="The Broad Institute Genome Sequencing Center for Infectious Disease"/>
            <person name="Wu L."/>
            <person name="Ma J."/>
        </authorList>
    </citation>
    <scope>NUCLEOTIDE SEQUENCE [LARGE SCALE GENOMIC DNA]</scope>
    <source>
        <strain evidence="8 9">JCM 1407</strain>
    </source>
</reference>
<evidence type="ECO:0000313" key="9">
    <source>
        <dbReference type="Proteomes" id="UP001501510"/>
    </source>
</evidence>
<evidence type="ECO:0000256" key="4">
    <source>
        <dbReference type="RuleBase" id="RU362073"/>
    </source>
</evidence>
<accession>A0ABN1JD65</accession>
<keyword evidence="4" id="KW-0964">Secreted</keyword>
<dbReference type="EMBL" id="BAAACG010000006">
    <property type="protein sequence ID" value="GAA0736581.1"/>
    <property type="molecule type" value="Genomic_DNA"/>
</dbReference>
<feature type="domain" description="Flagellin C-terminal" evidence="7">
    <location>
        <begin position="463"/>
        <end position="547"/>
    </location>
</feature>
<evidence type="ECO:0000256" key="3">
    <source>
        <dbReference type="ARBA" id="ARBA00023143"/>
    </source>
</evidence>
<keyword evidence="3 4" id="KW-0975">Bacterial flagellum</keyword>
<name>A0ABN1JD65_9CLOT</name>
<dbReference type="RefSeq" id="WP_343759796.1">
    <property type="nucleotide sequence ID" value="NZ_BAAACG010000006.1"/>
</dbReference>
<comment type="caution">
    <text evidence="8">The sequence shown here is derived from an EMBL/GenBank/DDBJ whole genome shotgun (WGS) entry which is preliminary data.</text>
</comment>
<gene>
    <name evidence="8" type="ORF">GCM10008906_11750</name>
</gene>
<protein>
    <recommendedName>
        <fullName evidence="2 4">Flagellin</fullName>
    </recommendedName>
</protein>
<dbReference type="Gene3D" id="1.20.1330.10">
    <property type="entry name" value="f41 fragment of flagellin, N-terminal domain"/>
    <property type="match status" value="2"/>
</dbReference>
<dbReference type="SUPFAM" id="SSF64518">
    <property type="entry name" value="Phase 1 flagellin"/>
    <property type="match status" value="2"/>
</dbReference>
<comment type="function">
    <text evidence="4">Flagellin is the subunit protein which polymerizes to form the filaments of bacterial flagella.</text>
</comment>
<dbReference type="PANTHER" id="PTHR42792">
    <property type="entry name" value="FLAGELLIN"/>
    <property type="match status" value="1"/>
</dbReference>
<comment type="similarity">
    <text evidence="1 4">Belongs to the bacterial flagellin family.</text>
</comment>
<dbReference type="Pfam" id="PF00669">
    <property type="entry name" value="Flagellin_N"/>
    <property type="match status" value="1"/>
</dbReference>
<keyword evidence="5" id="KW-0175">Coiled coil</keyword>
<evidence type="ECO:0000259" key="6">
    <source>
        <dbReference type="Pfam" id="PF00669"/>
    </source>
</evidence>
<comment type="subcellular location">
    <subcellularLocation>
        <location evidence="4">Secreted</location>
    </subcellularLocation>
    <subcellularLocation>
        <location evidence="4">Bacterial flagellum</location>
    </subcellularLocation>
</comment>
<dbReference type="InterPro" id="IPR001029">
    <property type="entry name" value="Flagellin_N"/>
</dbReference>
<organism evidence="8 9">
    <name type="scientific">Clostridium oceanicum</name>
    <dbReference type="NCBI Taxonomy" id="1543"/>
    <lineage>
        <taxon>Bacteria</taxon>
        <taxon>Bacillati</taxon>
        <taxon>Bacillota</taxon>
        <taxon>Clostridia</taxon>
        <taxon>Eubacteriales</taxon>
        <taxon>Clostridiaceae</taxon>
        <taxon>Clostridium</taxon>
    </lineage>
</organism>